<feature type="compositionally biased region" description="Polar residues" evidence="1">
    <location>
        <begin position="427"/>
        <end position="445"/>
    </location>
</feature>
<dbReference type="RefSeq" id="XP_033604033.1">
    <property type="nucleotide sequence ID" value="XM_033747896.1"/>
</dbReference>
<dbReference type="Proteomes" id="UP000799437">
    <property type="component" value="Unassembled WGS sequence"/>
</dbReference>
<gene>
    <name evidence="2" type="ORF">EJ05DRAFT_507235</name>
</gene>
<protein>
    <submittedName>
        <fullName evidence="2">WD40 repeat-like protein</fullName>
    </submittedName>
</protein>
<dbReference type="OrthoDB" id="239865at2759"/>
<dbReference type="Gene3D" id="2.130.10.10">
    <property type="entry name" value="YVTN repeat-like/Quinoprotein amine dehydrogenase"/>
    <property type="match status" value="1"/>
</dbReference>
<feature type="compositionally biased region" description="Acidic residues" evidence="1">
    <location>
        <begin position="411"/>
        <end position="420"/>
    </location>
</feature>
<accession>A0A6A6WFI7</accession>
<dbReference type="PANTHER" id="PTHR13211">
    <property type="entry name" value="TELOMERASE CAJAL BODY PROTEIN 1"/>
    <property type="match status" value="1"/>
</dbReference>
<dbReference type="SMART" id="SM00320">
    <property type="entry name" value="WD40"/>
    <property type="match status" value="5"/>
</dbReference>
<keyword evidence="3" id="KW-1185">Reference proteome</keyword>
<reference evidence="2" key="1">
    <citation type="journal article" date="2020" name="Stud. Mycol.">
        <title>101 Dothideomycetes genomes: a test case for predicting lifestyles and emergence of pathogens.</title>
        <authorList>
            <person name="Haridas S."/>
            <person name="Albert R."/>
            <person name="Binder M."/>
            <person name="Bloem J."/>
            <person name="Labutti K."/>
            <person name="Salamov A."/>
            <person name="Andreopoulos B."/>
            <person name="Baker S."/>
            <person name="Barry K."/>
            <person name="Bills G."/>
            <person name="Bluhm B."/>
            <person name="Cannon C."/>
            <person name="Castanera R."/>
            <person name="Culley D."/>
            <person name="Daum C."/>
            <person name="Ezra D."/>
            <person name="Gonzalez J."/>
            <person name="Henrissat B."/>
            <person name="Kuo A."/>
            <person name="Liang C."/>
            <person name="Lipzen A."/>
            <person name="Lutzoni F."/>
            <person name="Magnuson J."/>
            <person name="Mondo S."/>
            <person name="Nolan M."/>
            <person name="Ohm R."/>
            <person name="Pangilinan J."/>
            <person name="Park H.-J."/>
            <person name="Ramirez L."/>
            <person name="Alfaro M."/>
            <person name="Sun H."/>
            <person name="Tritt A."/>
            <person name="Yoshinaga Y."/>
            <person name="Zwiers L.-H."/>
            <person name="Turgeon B."/>
            <person name="Goodwin S."/>
            <person name="Spatafora J."/>
            <person name="Crous P."/>
            <person name="Grigoriev I."/>
        </authorList>
    </citation>
    <scope>NUCLEOTIDE SEQUENCE</scope>
    <source>
        <strain evidence="2">CBS 121739</strain>
    </source>
</reference>
<dbReference type="InterPro" id="IPR051150">
    <property type="entry name" value="SWT21/TCAB1_mRNA_Telomere"/>
</dbReference>
<organism evidence="2 3">
    <name type="scientific">Pseudovirgaria hyperparasitica</name>
    <dbReference type="NCBI Taxonomy" id="470096"/>
    <lineage>
        <taxon>Eukaryota</taxon>
        <taxon>Fungi</taxon>
        <taxon>Dikarya</taxon>
        <taxon>Ascomycota</taxon>
        <taxon>Pezizomycotina</taxon>
        <taxon>Dothideomycetes</taxon>
        <taxon>Dothideomycetes incertae sedis</taxon>
        <taxon>Acrospermales</taxon>
        <taxon>Acrospermaceae</taxon>
        <taxon>Pseudovirgaria</taxon>
    </lineage>
</organism>
<dbReference type="Pfam" id="PF00400">
    <property type="entry name" value="WD40"/>
    <property type="match status" value="2"/>
</dbReference>
<name>A0A6A6WFI7_9PEZI</name>
<dbReference type="InterPro" id="IPR015943">
    <property type="entry name" value="WD40/YVTN_repeat-like_dom_sf"/>
</dbReference>
<evidence type="ECO:0000256" key="1">
    <source>
        <dbReference type="SAM" id="MobiDB-lite"/>
    </source>
</evidence>
<dbReference type="InterPro" id="IPR001680">
    <property type="entry name" value="WD40_rpt"/>
</dbReference>
<feature type="compositionally biased region" description="Low complexity" evidence="1">
    <location>
        <begin position="395"/>
        <end position="410"/>
    </location>
</feature>
<dbReference type="AlphaFoldDB" id="A0A6A6WFI7"/>
<evidence type="ECO:0000313" key="3">
    <source>
        <dbReference type="Proteomes" id="UP000799437"/>
    </source>
</evidence>
<dbReference type="InterPro" id="IPR036322">
    <property type="entry name" value="WD40_repeat_dom_sf"/>
</dbReference>
<dbReference type="SUPFAM" id="SSF50978">
    <property type="entry name" value="WD40 repeat-like"/>
    <property type="match status" value="1"/>
</dbReference>
<feature type="region of interest" description="Disordered" evidence="1">
    <location>
        <begin position="391"/>
        <end position="474"/>
    </location>
</feature>
<sequence length="474" mass="50331">MADSIAQVGLETPMDEASTAFNPICIASSVASNGDTNDGGIGRAQWSTDGTCVLTSSDGRRNRLSTFVLPPNLLESPSHINLSPYFTYQLPVQIHAFTPYSLFSLFDTSTCLVLSSPLDLPLRLTNALFNAPPIATYKIISPANEAYRSPHALLFSPSSPSLFISGCTSLITVHDLAVPGSLPLESHRTAPAKSRAAISGRRGMRGIISSLAICPSTSTLAAGTLLNNIGLYASEGRGEVITTFNINPSFSSSSFASSSSTTSPHPGGGITQVSWSPCGNYFLAGCRRSDIALIYDIRNGKRLSWLSGRAAQTNQKLGFDVVAVGAGWEVWAGGTDGRVRVWKDPHVTEGEILPIAAWKAHDDPVTSVLVHTCGNVVATASAPDYNAPYCAHDTSSSSSDSDSSSGSDSESSSEDDSEANDTDRYTDMNTDMETSMDTNMNTSMDTESESESESERSHASSARLPDSALKIWRL</sequence>
<proteinExistence type="predicted"/>
<evidence type="ECO:0000313" key="2">
    <source>
        <dbReference type="EMBL" id="KAF2761582.1"/>
    </source>
</evidence>
<dbReference type="GeneID" id="54488950"/>
<dbReference type="EMBL" id="ML996566">
    <property type="protein sequence ID" value="KAF2761582.1"/>
    <property type="molecule type" value="Genomic_DNA"/>
</dbReference>
<dbReference type="PANTHER" id="PTHR13211:SF0">
    <property type="entry name" value="TELOMERASE CAJAL BODY PROTEIN 1"/>
    <property type="match status" value="1"/>
</dbReference>